<reference evidence="1" key="1">
    <citation type="journal article" date="2020" name="Nature">
        <title>Giant virus diversity and host interactions through global metagenomics.</title>
        <authorList>
            <person name="Schulz F."/>
            <person name="Roux S."/>
            <person name="Paez-Espino D."/>
            <person name="Jungbluth S."/>
            <person name="Walsh D.A."/>
            <person name="Denef V.J."/>
            <person name="McMahon K.D."/>
            <person name="Konstantinidis K.T."/>
            <person name="Eloe-Fadrosh E.A."/>
            <person name="Kyrpides N.C."/>
            <person name="Woyke T."/>
        </authorList>
    </citation>
    <scope>NUCLEOTIDE SEQUENCE</scope>
    <source>
        <strain evidence="1">GVMAG-M-3300018868-6</strain>
    </source>
</reference>
<organism evidence="1">
    <name type="scientific">viral metagenome</name>
    <dbReference type="NCBI Taxonomy" id="1070528"/>
    <lineage>
        <taxon>unclassified sequences</taxon>
        <taxon>metagenomes</taxon>
        <taxon>organismal metagenomes</taxon>
    </lineage>
</organism>
<dbReference type="AlphaFoldDB" id="A0A6C0BU01"/>
<protein>
    <submittedName>
        <fullName evidence="1">Uncharacterized protein</fullName>
    </submittedName>
</protein>
<dbReference type="EMBL" id="MN739253">
    <property type="protein sequence ID" value="QHS95522.1"/>
    <property type="molecule type" value="Genomic_DNA"/>
</dbReference>
<sequence>MSLSSLKEIHLDYSWVRELYDRATPLFFRATQLFDRVNYLFWYVFYSFYIIEPSLSEKTTFQNLLASLELDILPKNSWILDMTHDDGDFIKFCAKKHPYLNFVFFKKFNNETQEEYDTDVSTFPENVTVFYMPTESFIKNNNQNYEEFLINNKVGYRRVVSRDIKHREVFERIDKSLYKDYGNTIKSFLLVYGANSDCCDNNYLTCVSNGTLGYESNMLVPLKKQAQMATYLRTKTFYPVNDFNNN</sequence>
<proteinExistence type="predicted"/>
<name>A0A6C0BU01_9ZZZZ</name>
<evidence type="ECO:0000313" key="1">
    <source>
        <dbReference type="EMBL" id="QHS95522.1"/>
    </source>
</evidence>
<accession>A0A6C0BU01</accession>